<reference evidence="1" key="1">
    <citation type="submission" date="2023-03" db="EMBL/GenBank/DDBJ databases">
        <title>Massive genome expansion in bonnet fungi (Mycena s.s.) driven by repeated elements and novel gene families across ecological guilds.</title>
        <authorList>
            <consortium name="Lawrence Berkeley National Laboratory"/>
            <person name="Harder C.B."/>
            <person name="Miyauchi S."/>
            <person name="Viragh M."/>
            <person name="Kuo A."/>
            <person name="Thoen E."/>
            <person name="Andreopoulos B."/>
            <person name="Lu D."/>
            <person name="Skrede I."/>
            <person name="Drula E."/>
            <person name="Henrissat B."/>
            <person name="Morin E."/>
            <person name="Kohler A."/>
            <person name="Barry K."/>
            <person name="LaButti K."/>
            <person name="Morin E."/>
            <person name="Salamov A."/>
            <person name="Lipzen A."/>
            <person name="Mereny Z."/>
            <person name="Hegedus B."/>
            <person name="Baldrian P."/>
            <person name="Stursova M."/>
            <person name="Weitz H."/>
            <person name="Taylor A."/>
            <person name="Grigoriev I.V."/>
            <person name="Nagy L.G."/>
            <person name="Martin F."/>
            <person name="Kauserud H."/>
        </authorList>
    </citation>
    <scope>NUCLEOTIDE SEQUENCE</scope>
    <source>
        <strain evidence="1">CBHHK200</strain>
    </source>
</reference>
<dbReference type="AlphaFoldDB" id="A0AAD6WZ98"/>
<accession>A0AAD6WZ98</accession>
<comment type="caution">
    <text evidence="1">The sequence shown here is derived from an EMBL/GenBank/DDBJ whole genome shotgun (WGS) entry which is preliminary data.</text>
</comment>
<proteinExistence type="predicted"/>
<organism evidence="1 2">
    <name type="scientific">Mycena alexandri</name>
    <dbReference type="NCBI Taxonomy" id="1745969"/>
    <lineage>
        <taxon>Eukaryota</taxon>
        <taxon>Fungi</taxon>
        <taxon>Dikarya</taxon>
        <taxon>Basidiomycota</taxon>
        <taxon>Agaricomycotina</taxon>
        <taxon>Agaricomycetes</taxon>
        <taxon>Agaricomycetidae</taxon>
        <taxon>Agaricales</taxon>
        <taxon>Marasmiineae</taxon>
        <taxon>Mycenaceae</taxon>
        <taxon>Mycena</taxon>
    </lineage>
</organism>
<sequence>MPRQQTITDIRLDSISTCVTITANTLDMLVATLKISGLEAISNTTQSLLKLLHTINRNKIGCVELMEHTHKLLNAIIDVYLKSDTGADLAPGTITQIAQFTEQSRTLHKTHTFVEALQTRSKIKKFFRQGELARLAQVAVQIKTTDIVKDARAMEEQAEIRHQEVLNTVETMSCSDSASSISKIYSGSYASSNSISMLPAEPKIFHGRESEVADILKQFSQGTPRIAILCAGDMGKTSLAGTVLHHEEIITRYQGNRFFVACDTASSKVELAGLIGAHLGIKPAKDLTRTVLRHFSDGPPTLLTLDNLETVWEPVESRKEVEELLSLLTDITSLALMPKITMRGTERPSKIPWTRPFLLPLPPLSQEAAQKMFIDIADDRHSMEEVDQVLGLTHNMPLSINLLAHLVDVEGCTAILLHWQKQKTSVISEGFDPRSNLELSILLSLASPRITSIPHSQELLSLLSILPDGLSDTELKQSQLPIQDILDCKRALLRTALAYTDDHKRLKVLVPIREYMRRFFPPKDKMITPLLKHFQELLQVYAVDEGKQSAALCIERLTSNYTNIPNIIQNGLQSGHPDLADTVAAKKNCRGCLGSYGLISCPNHLK</sequence>
<dbReference type="Gene3D" id="3.40.50.300">
    <property type="entry name" value="P-loop containing nucleotide triphosphate hydrolases"/>
    <property type="match status" value="1"/>
</dbReference>
<gene>
    <name evidence="1" type="ORF">C8F04DRAFT_1188120</name>
</gene>
<dbReference type="InterPro" id="IPR059179">
    <property type="entry name" value="MLKL-like_MCAfunc"/>
</dbReference>
<evidence type="ECO:0008006" key="3">
    <source>
        <dbReference type="Google" id="ProtNLM"/>
    </source>
</evidence>
<dbReference type="SUPFAM" id="SSF52540">
    <property type="entry name" value="P-loop containing nucleoside triphosphate hydrolases"/>
    <property type="match status" value="1"/>
</dbReference>
<dbReference type="Gene3D" id="1.20.930.20">
    <property type="entry name" value="Adaptor protein Cbl, N-terminal domain"/>
    <property type="match status" value="1"/>
</dbReference>
<dbReference type="InterPro" id="IPR027417">
    <property type="entry name" value="P-loop_NTPase"/>
</dbReference>
<evidence type="ECO:0000313" key="2">
    <source>
        <dbReference type="Proteomes" id="UP001218188"/>
    </source>
</evidence>
<evidence type="ECO:0000313" key="1">
    <source>
        <dbReference type="EMBL" id="KAJ7029016.1"/>
    </source>
</evidence>
<keyword evidence="2" id="KW-1185">Reference proteome</keyword>
<name>A0AAD6WZ98_9AGAR</name>
<dbReference type="Proteomes" id="UP001218188">
    <property type="component" value="Unassembled WGS sequence"/>
</dbReference>
<dbReference type="EMBL" id="JARJCM010000106">
    <property type="protein sequence ID" value="KAJ7029016.1"/>
    <property type="molecule type" value="Genomic_DNA"/>
</dbReference>
<dbReference type="InterPro" id="IPR036537">
    <property type="entry name" value="Adaptor_Cbl_N_dom_sf"/>
</dbReference>
<protein>
    <recommendedName>
        <fullName evidence="3">NACHT domain-containing protein</fullName>
    </recommendedName>
</protein>
<dbReference type="GO" id="GO:0007166">
    <property type="term" value="P:cell surface receptor signaling pathway"/>
    <property type="evidence" value="ECO:0007669"/>
    <property type="project" value="InterPro"/>
</dbReference>
<dbReference type="CDD" id="cd21037">
    <property type="entry name" value="MLKL_NTD"/>
    <property type="match status" value="1"/>
</dbReference>